<gene>
    <name evidence="9" type="ORF">C5167_003429</name>
</gene>
<dbReference type="InterPro" id="IPR020635">
    <property type="entry name" value="Tyr_kinase_cat_dom"/>
</dbReference>
<evidence type="ECO:0000256" key="4">
    <source>
        <dbReference type="ARBA" id="ARBA00022777"/>
    </source>
</evidence>
<dbReference type="Pfam" id="PF14383">
    <property type="entry name" value="VARLMGL"/>
    <property type="match status" value="1"/>
</dbReference>
<name>A0A4Y7L3L2_PAPSO</name>
<evidence type="ECO:0000256" key="6">
    <source>
        <dbReference type="PROSITE-ProRule" id="PRU10141"/>
    </source>
</evidence>
<keyword evidence="10" id="KW-1185">Reference proteome</keyword>
<dbReference type="FunFam" id="3.30.200.20:FF:000411">
    <property type="entry name" value="Pti1 kinase-like protein"/>
    <property type="match status" value="1"/>
</dbReference>
<evidence type="ECO:0000256" key="1">
    <source>
        <dbReference type="ARBA" id="ARBA00022553"/>
    </source>
</evidence>
<feature type="domain" description="Protein kinase" evidence="8">
    <location>
        <begin position="78"/>
        <end position="355"/>
    </location>
</feature>
<feature type="region of interest" description="Disordered" evidence="7">
    <location>
        <begin position="18"/>
        <end position="56"/>
    </location>
</feature>
<dbReference type="EMBL" id="CM010723">
    <property type="protein sequence ID" value="RZC79210.1"/>
    <property type="molecule type" value="Genomic_DNA"/>
</dbReference>
<dbReference type="PROSITE" id="PS00107">
    <property type="entry name" value="PROTEIN_KINASE_ATP"/>
    <property type="match status" value="1"/>
</dbReference>
<evidence type="ECO:0000256" key="2">
    <source>
        <dbReference type="ARBA" id="ARBA00022679"/>
    </source>
</evidence>
<dbReference type="GO" id="GO:0004713">
    <property type="term" value="F:protein tyrosine kinase activity"/>
    <property type="evidence" value="ECO:0007669"/>
    <property type="project" value="InterPro"/>
</dbReference>
<dbReference type="STRING" id="3469.A0A4Y7L3L2"/>
<keyword evidence="2" id="KW-0808">Transferase</keyword>
<dbReference type="PROSITE" id="PS50011">
    <property type="entry name" value="PROTEIN_KINASE_DOM"/>
    <property type="match status" value="1"/>
</dbReference>
<dbReference type="SMART" id="SM00219">
    <property type="entry name" value="TyrKc"/>
    <property type="match status" value="1"/>
</dbReference>
<evidence type="ECO:0000256" key="7">
    <source>
        <dbReference type="SAM" id="MobiDB-lite"/>
    </source>
</evidence>
<dbReference type="InterPro" id="IPR011009">
    <property type="entry name" value="Kinase-like_dom_sf"/>
</dbReference>
<dbReference type="AlphaFoldDB" id="A0A4Y7L3L2"/>
<organism evidence="9 10">
    <name type="scientific">Papaver somniferum</name>
    <name type="common">Opium poppy</name>
    <dbReference type="NCBI Taxonomy" id="3469"/>
    <lineage>
        <taxon>Eukaryota</taxon>
        <taxon>Viridiplantae</taxon>
        <taxon>Streptophyta</taxon>
        <taxon>Embryophyta</taxon>
        <taxon>Tracheophyta</taxon>
        <taxon>Spermatophyta</taxon>
        <taxon>Magnoliopsida</taxon>
        <taxon>Ranunculales</taxon>
        <taxon>Papaveraceae</taxon>
        <taxon>Papaveroideae</taxon>
        <taxon>Papaver</taxon>
    </lineage>
</organism>
<dbReference type="GO" id="GO:0005524">
    <property type="term" value="F:ATP binding"/>
    <property type="evidence" value="ECO:0007669"/>
    <property type="project" value="UniProtKB-UniRule"/>
</dbReference>
<feature type="binding site" evidence="6">
    <location>
        <position position="107"/>
    </location>
    <ligand>
        <name>ATP</name>
        <dbReference type="ChEBI" id="CHEBI:30616"/>
    </ligand>
</feature>
<evidence type="ECO:0000256" key="5">
    <source>
        <dbReference type="ARBA" id="ARBA00022840"/>
    </source>
</evidence>
<keyword evidence="3 6" id="KW-0547">Nucleotide-binding</keyword>
<dbReference type="Gramene" id="RZC79210">
    <property type="protein sequence ID" value="RZC79210"/>
    <property type="gene ID" value="C5167_003429"/>
</dbReference>
<dbReference type="SUPFAM" id="SSF56112">
    <property type="entry name" value="Protein kinase-like (PK-like)"/>
    <property type="match status" value="1"/>
</dbReference>
<evidence type="ECO:0000313" key="9">
    <source>
        <dbReference type="EMBL" id="RZC79210.1"/>
    </source>
</evidence>
<keyword evidence="5 6" id="KW-0067">ATP-binding</keyword>
<dbReference type="InterPro" id="IPR032795">
    <property type="entry name" value="DUF3741-assoc"/>
</dbReference>
<proteinExistence type="predicted"/>
<dbReference type="PANTHER" id="PTHR47983:SF16">
    <property type="entry name" value="OS02G0565500 PROTEIN"/>
    <property type="match status" value="1"/>
</dbReference>
<dbReference type="Proteomes" id="UP000316621">
    <property type="component" value="Chromosome 9"/>
</dbReference>
<dbReference type="InterPro" id="IPR052101">
    <property type="entry name" value="Plant_StressResp_Kinase"/>
</dbReference>
<dbReference type="FunFam" id="1.10.510.10:FF:000095">
    <property type="entry name" value="protein STRUBBELIG-RECEPTOR FAMILY 8"/>
    <property type="match status" value="1"/>
</dbReference>
<evidence type="ECO:0000256" key="3">
    <source>
        <dbReference type="ARBA" id="ARBA00022741"/>
    </source>
</evidence>
<protein>
    <recommendedName>
        <fullName evidence="8">Protein kinase domain-containing protein</fullName>
    </recommendedName>
</protein>
<dbReference type="InterPro" id="IPR008266">
    <property type="entry name" value="Tyr_kinase_AS"/>
</dbReference>
<dbReference type="Gene3D" id="3.30.200.20">
    <property type="entry name" value="Phosphorylase Kinase, domain 1"/>
    <property type="match status" value="1"/>
</dbReference>
<dbReference type="Gene3D" id="1.10.510.10">
    <property type="entry name" value="Transferase(Phosphotransferase) domain 1"/>
    <property type="match status" value="2"/>
</dbReference>
<dbReference type="InterPro" id="IPR001245">
    <property type="entry name" value="Ser-Thr/Tyr_kinase_cat_dom"/>
</dbReference>
<keyword evidence="4" id="KW-0418">Kinase</keyword>
<reference evidence="9 10" key="1">
    <citation type="journal article" date="2018" name="Science">
        <title>The opium poppy genome and morphinan production.</title>
        <authorList>
            <person name="Guo L."/>
            <person name="Winzer T."/>
            <person name="Yang X."/>
            <person name="Li Y."/>
            <person name="Ning Z."/>
            <person name="He Z."/>
            <person name="Teodor R."/>
            <person name="Lu Y."/>
            <person name="Bowser T.A."/>
            <person name="Graham I.A."/>
            <person name="Ye K."/>
        </authorList>
    </citation>
    <scope>NUCLEOTIDE SEQUENCE [LARGE SCALE GENOMIC DNA]</scope>
    <source>
        <strain evidence="10">cv. HN1</strain>
        <tissue evidence="9">Leaves</tissue>
    </source>
</reference>
<accession>A0A4Y7L3L2</accession>
<evidence type="ECO:0000313" key="10">
    <source>
        <dbReference type="Proteomes" id="UP000316621"/>
    </source>
</evidence>
<sequence>MGLNADLMLCCAGTEEENYGPPANNQYTAPPKGGNQYGNDRGQQRNSQPTRVNGPPKILPIEIPALALEDLNKITNNFGQKSLIGEGSYGRVFYGQLPTGDVAAIKKLDASTSQEPDSDFASQLSTVSRLKHEHFVELLGYCLDANNRILAYQYATMGTVHDILHGRKGVQGAEPGPVLTWPQRVKIAFGAARGLEYLHERVQPSIVHRDIRSSNVLLFDDFTAKIADFNLTNQSPDTAARLHSTRVLGTFGYHAPEYAMTGQLTLKSDVYSFGVVLLELLTGRKPVDHTMPKGQQSLVTWNSLGSKMKKSLRNFCNDDGSTSTLNQKIKPYHQHHFMTTPPSNLSVTNHSPPFLLDNNSCNTFTTNMNNVASSSRSPTLEEMILQLEIEEAAARKAKLDEYGDYRRRMSCVNNSDVLRSARNALNQYPRFSLDGRSNFRPGLGGLECRRKSVCGSSSSISNSIRVRGMSRICRDGFDIDFERNISLLPSTIAGESVIWCKPGVVAKLMGLDAIPQPVTTKRMGRGKLSSSVLRKENLRRAERQEMEKRRHVGMGTNNGYRRVHHRGRDPSGSGEGSSSTTAGYCVMNPISVEPTGTRKNLLGAFHRRLLEATPRLSEDKVKQCVDPKLNNNYPPKAIAKMAAVAALCVQYESDFRPNMTIVVKALQPLLASKPAGPDPNM</sequence>
<keyword evidence="1" id="KW-0597">Phosphoprotein</keyword>
<dbReference type="PROSITE" id="PS00109">
    <property type="entry name" value="PROTEIN_KINASE_TYR"/>
    <property type="match status" value="1"/>
</dbReference>
<evidence type="ECO:0000259" key="8">
    <source>
        <dbReference type="PROSITE" id="PS50011"/>
    </source>
</evidence>
<feature type="region of interest" description="Disordered" evidence="7">
    <location>
        <begin position="554"/>
        <end position="580"/>
    </location>
</feature>
<dbReference type="InterPro" id="IPR017441">
    <property type="entry name" value="Protein_kinase_ATP_BS"/>
</dbReference>
<dbReference type="InterPro" id="IPR000719">
    <property type="entry name" value="Prot_kinase_dom"/>
</dbReference>
<dbReference type="PANTHER" id="PTHR47983">
    <property type="entry name" value="PTO-INTERACTING PROTEIN 1-LIKE"/>
    <property type="match status" value="1"/>
</dbReference>
<dbReference type="Pfam" id="PF07714">
    <property type="entry name" value="PK_Tyr_Ser-Thr"/>
    <property type="match status" value="1"/>
</dbReference>